<sequence>MTTAHGEAGSTAHSVLLIGASRGLGLALATEFCRRGADVTATIRSHGAQALQDATRGAPGHLQIEHVDTTDDGQIRALADRLAGRTFDLLLINAGTTHDQSLTAATIPADEFARVMITNALAPLRLLDALDDVVAPDGTIAVMSSGQGSVAGNRGGGWELYRASKAALNQLMRSYAARQPHPDRTLLLLAPGWVRTDLGGEGASSSVDEAIPPLVDTVEAQRHRRGLQFLDRNGRPVPW</sequence>
<keyword evidence="2" id="KW-1185">Reference proteome</keyword>
<reference evidence="1 2" key="1">
    <citation type="submission" date="2019-05" db="EMBL/GenBank/DDBJ databases">
        <title>Nakamurella sp. N5BH11, whole genome shotgun sequence.</title>
        <authorList>
            <person name="Tuo L."/>
        </authorList>
    </citation>
    <scope>NUCLEOTIDE SEQUENCE [LARGE SCALE GENOMIC DNA]</scope>
    <source>
        <strain evidence="1 2">N5BH11</strain>
    </source>
</reference>
<accession>A0A4U6QGZ1</accession>
<dbReference type="SUPFAM" id="SSF51735">
    <property type="entry name" value="NAD(P)-binding Rossmann-fold domains"/>
    <property type="match status" value="1"/>
</dbReference>
<dbReference type="RefSeq" id="WP_137449898.1">
    <property type="nucleotide sequence ID" value="NZ_SZZH01000002.1"/>
</dbReference>
<dbReference type="OrthoDB" id="9785826at2"/>
<dbReference type="Pfam" id="PF13561">
    <property type="entry name" value="adh_short_C2"/>
    <property type="match status" value="1"/>
</dbReference>
<dbReference type="PRINTS" id="PR00081">
    <property type="entry name" value="GDHRDH"/>
</dbReference>
<protein>
    <submittedName>
        <fullName evidence="1">SDR family oxidoreductase</fullName>
    </submittedName>
</protein>
<organism evidence="1 2">
    <name type="scientific">Nakamurella flava</name>
    <dbReference type="NCBI Taxonomy" id="2576308"/>
    <lineage>
        <taxon>Bacteria</taxon>
        <taxon>Bacillati</taxon>
        <taxon>Actinomycetota</taxon>
        <taxon>Actinomycetes</taxon>
        <taxon>Nakamurellales</taxon>
        <taxon>Nakamurellaceae</taxon>
        <taxon>Nakamurella</taxon>
    </lineage>
</organism>
<dbReference type="Proteomes" id="UP000306985">
    <property type="component" value="Unassembled WGS sequence"/>
</dbReference>
<proteinExistence type="predicted"/>
<dbReference type="PANTHER" id="PTHR45458">
    <property type="entry name" value="SHORT-CHAIN DEHYDROGENASE/REDUCTASE SDR"/>
    <property type="match status" value="1"/>
</dbReference>
<dbReference type="AlphaFoldDB" id="A0A4U6QGZ1"/>
<dbReference type="GO" id="GO:0016616">
    <property type="term" value="F:oxidoreductase activity, acting on the CH-OH group of donors, NAD or NADP as acceptor"/>
    <property type="evidence" value="ECO:0007669"/>
    <property type="project" value="TreeGrafter"/>
</dbReference>
<evidence type="ECO:0000313" key="2">
    <source>
        <dbReference type="Proteomes" id="UP000306985"/>
    </source>
</evidence>
<dbReference type="InterPro" id="IPR052184">
    <property type="entry name" value="SDR_enzymes"/>
</dbReference>
<dbReference type="InterPro" id="IPR036291">
    <property type="entry name" value="NAD(P)-bd_dom_sf"/>
</dbReference>
<dbReference type="PANTHER" id="PTHR45458:SF1">
    <property type="entry name" value="SHORT CHAIN DEHYDROGENASE"/>
    <property type="match status" value="1"/>
</dbReference>
<dbReference type="Gene3D" id="3.40.50.720">
    <property type="entry name" value="NAD(P)-binding Rossmann-like Domain"/>
    <property type="match status" value="1"/>
</dbReference>
<dbReference type="InterPro" id="IPR002347">
    <property type="entry name" value="SDR_fam"/>
</dbReference>
<dbReference type="EMBL" id="SZZH01000002">
    <property type="protein sequence ID" value="TKV59276.1"/>
    <property type="molecule type" value="Genomic_DNA"/>
</dbReference>
<evidence type="ECO:0000313" key="1">
    <source>
        <dbReference type="EMBL" id="TKV59276.1"/>
    </source>
</evidence>
<gene>
    <name evidence="1" type="ORF">FDO65_11695</name>
</gene>
<comment type="caution">
    <text evidence="1">The sequence shown here is derived from an EMBL/GenBank/DDBJ whole genome shotgun (WGS) entry which is preliminary data.</text>
</comment>
<name>A0A4U6QGZ1_9ACTN</name>